<feature type="compositionally biased region" description="Low complexity" evidence="4">
    <location>
        <begin position="388"/>
        <end position="438"/>
    </location>
</feature>
<keyword evidence="7" id="KW-1185">Reference proteome</keyword>
<dbReference type="OrthoDB" id="9804077at2"/>
<dbReference type="Gene3D" id="2.40.50.140">
    <property type="entry name" value="Nucleic acid-binding proteins"/>
    <property type="match status" value="4"/>
</dbReference>
<evidence type="ECO:0000313" key="6">
    <source>
        <dbReference type="EMBL" id="CUS02837.2"/>
    </source>
</evidence>
<keyword evidence="2" id="KW-0689">Ribosomal protein</keyword>
<organism evidence="6 7">
    <name type="scientific">Candidatus Promineifilum breve</name>
    <dbReference type="NCBI Taxonomy" id="1806508"/>
    <lineage>
        <taxon>Bacteria</taxon>
        <taxon>Bacillati</taxon>
        <taxon>Chloroflexota</taxon>
        <taxon>Ardenticatenia</taxon>
        <taxon>Candidatus Promineifilales</taxon>
        <taxon>Candidatus Promineifilaceae</taxon>
        <taxon>Candidatus Promineifilum</taxon>
    </lineage>
</organism>
<evidence type="ECO:0000256" key="3">
    <source>
        <dbReference type="ARBA" id="ARBA00023274"/>
    </source>
</evidence>
<evidence type="ECO:0000256" key="1">
    <source>
        <dbReference type="ARBA" id="ARBA00006767"/>
    </source>
</evidence>
<evidence type="ECO:0000259" key="5">
    <source>
        <dbReference type="PROSITE" id="PS50126"/>
    </source>
</evidence>
<dbReference type="CDD" id="cd04465">
    <property type="entry name" value="S1_RPS1_repeat_ec2_hs2"/>
    <property type="match status" value="1"/>
</dbReference>
<dbReference type="Pfam" id="PF00575">
    <property type="entry name" value="S1"/>
    <property type="match status" value="4"/>
</dbReference>
<name>A0A170PEX2_9CHLR</name>
<dbReference type="AlphaFoldDB" id="A0A170PEX2"/>
<reference evidence="6" key="1">
    <citation type="submission" date="2016-01" db="EMBL/GenBank/DDBJ databases">
        <authorList>
            <person name="Mcilroy J.S."/>
            <person name="Karst M S."/>
            <person name="Albertsen M."/>
        </authorList>
    </citation>
    <scope>NUCLEOTIDE SEQUENCE</scope>
    <source>
        <strain evidence="6">Cfx-K</strain>
    </source>
</reference>
<evidence type="ECO:0000313" key="7">
    <source>
        <dbReference type="Proteomes" id="UP000215027"/>
    </source>
</evidence>
<dbReference type="EMBL" id="LN890655">
    <property type="protein sequence ID" value="CUS02837.2"/>
    <property type="molecule type" value="Genomic_DNA"/>
</dbReference>
<feature type="compositionally biased region" description="Acidic residues" evidence="4">
    <location>
        <begin position="457"/>
        <end position="466"/>
    </location>
</feature>
<dbReference type="GO" id="GO:0006412">
    <property type="term" value="P:translation"/>
    <property type="evidence" value="ECO:0007669"/>
    <property type="project" value="TreeGrafter"/>
</dbReference>
<feature type="domain" description="S1 motif" evidence="5">
    <location>
        <begin position="109"/>
        <end position="183"/>
    </location>
</feature>
<dbReference type="SMART" id="SM00316">
    <property type="entry name" value="S1"/>
    <property type="match status" value="4"/>
</dbReference>
<comment type="similarity">
    <text evidence="1">Belongs to the bacterial ribosomal protein bS1 family.</text>
</comment>
<dbReference type="PROSITE" id="PS50126">
    <property type="entry name" value="S1"/>
    <property type="match status" value="4"/>
</dbReference>
<evidence type="ECO:0000256" key="2">
    <source>
        <dbReference type="ARBA" id="ARBA00022980"/>
    </source>
</evidence>
<feature type="domain" description="S1 motif" evidence="5">
    <location>
        <begin position="289"/>
        <end position="358"/>
    </location>
</feature>
<dbReference type="FunFam" id="2.40.50.140:FF:000051">
    <property type="entry name" value="RNA-binding transcriptional accessory protein"/>
    <property type="match status" value="1"/>
</dbReference>
<dbReference type="InterPro" id="IPR035104">
    <property type="entry name" value="Ribosomal_protein_S1-like"/>
</dbReference>
<dbReference type="GO" id="GO:0003735">
    <property type="term" value="F:structural constituent of ribosome"/>
    <property type="evidence" value="ECO:0007669"/>
    <property type="project" value="TreeGrafter"/>
</dbReference>
<dbReference type="SUPFAM" id="SSF50249">
    <property type="entry name" value="Nucleic acid-binding proteins"/>
    <property type="match status" value="4"/>
</dbReference>
<sequence>MSEESMNSLEDLLDQHDYELPELGDIRMGVIVANTPQGMIIDLGLKRDGIVPQSDLAKLEPEEREALKINDEVPVYIAQTDDPETLVVSIHLARLNQDWIEAEALLTSGQIFEGEVIGYNKGGVIVPYGRIRGFVPISHLSDVTPGMGERRRQQRLARLRGESIGVKIIEVDRHRHRLVMSQREAQKEWEEKKRGELMETLQPGEIRTGRISGMREFGAFVDLGGADGLVHISELSWHRIDHPREVVKLGDEIEVYVLGVDQDSGRISLSRKKLLPNPWDTVTQRYTQNELIEGKVTRILDYGAFAEIEPGVEGLLHISQLSRNAVEDPRAVVKEGEVHLLRIVSIDQKRQRIGLSLKAVTTTEQIEWMAQKELADALRREEEEAAEAARVPTHHAAPAPAAEPAPADESVAEAQAAAAMPVVEEAPAMAEAAPPAVEDTAVAEEPALSQAAVEAAPETDNDTAEEAAELAAGDIAFVEPVETVETVVEADDAADAVAETAEAAVDAGHEVVADTAELVDDGADAVTDTVENAADAVEETAEAVVDEGREAVADAADFVDDGADAAADTVDDAADAVEETAEAAVDAGREAVADAADLVEDGVDAVADSAESLTETVQDAAAAAVDAVKNVFGSVVDRIEAALTDDDNNPAEIAEESQE</sequence>
<dbReference type="PANTHER" id="PTHR10724">
    <property type="entry name" value="30S RIBOSOMAL PROTEIN S1"/>
    <property type="match status" value="1"/>
</dbReference>
<dbReference type="InterPro" id="IPR003029">
    <property type="entry name" value="S1_domain"/>
</dbReference>
<protein>
    <submittedName>
        <fullName evidence="6">RNA binding S1 domain protein (Modular protein)</fullName>
    </submittedName>
</protein>
<evidence type="ECO:0000256" key="4">
    <source>
        <dbReference type="SAM" id="MobiDB-lite"/>
    </source>
</evidence>
<dbReference type="RefSeq" id="WP_095042406.1">
    <property type="nucleotide sequence ID" value="NZ_LN890655.1"/>
</dbReference>
<dbReference type="GO" id="GO:0022627">
    <property type="term" value="C:cytosolic small ribosomal subunit"/>
    <property type="evidence" value="ECO:0007669"/>
    <property type="project" value="TreeGrafter"/>
</dbReference>
<dbReference type="KEGG" id="pbf:CFX0092_A0959"/>
<feature type="domain" description="S1 motif" evidence="5">
    <location>
        <begin position="24"/>
        <end position="91"/>
    </location>
</feature>
<feature type="domain" description="S1 motif" evidence="5">
    <location>
        <begin position="204"/>
        <end position="272"/>
    </location>
</feature>
<dbReference type="InterPro" id="IPR050437">
    <property type="entry name" value="Ribos_protein_bS1-like"/>
</dbReference>
<dbReference type="GO" id="GO:0003729">
    <property type="term" value="F:mRNA binding"/>
    <property type="evidence" value="ECO:0007669"/>
    <property type="project" value="TreeGrafter"/>
</dbReference>
<dbReference type="InterPro" id="IPR012340">
    <property type="entry name" value="NA-bd_OB-fold"/>
</dbReference>
<dbReference type="CDD" id="cd05688">
    <property type="entry name" value="S1_RPS1_repeat_ec3"/>
    <property type="match status" value="1"/>
</dbReference>
<proteinExistence type="inferred from homology"/>
<dbReference type="Gene3D" id="1.20.120.20">
    <property type="entry name" value="Apolipoprotein"/>
    <property type="match status" value="1"/>
</dbReference>
<dbReference type="PANTHER" id="PTHR10724:SF7">
    <property type="entry name" value="SMALL RIBOSOMAL SUBUNIT PROTEIN BS1C"/>
    <property type="match status" value="1"/>
</dbReference>
<feature type="region of interest" description="Disordered" evidence="4">
    <location>
        <begin position="377"/>
        <end position="466"/>
    </location>
</feature>
<accession>A0A170PEX2</accession>
<dbReference type="PRINTS" id="PR00681">
    <property type="entry name" value="RIBOSOMALS1"/>
</dbReference>
<dbReference type="Proteomes" id="UP000215027">
    <property type="component" value="Chromosome I"/>
</dbReference>
<gene>
    <name evidence="6" type="ORF">CFX0092_A0959</name>
</gene>
<keyword evidence="3" id="KW-0687">Ribonucleoprotein</keyword>